<evidence type="ECO:0000313" key="1">
    <source>
        <dbReference type="EnsemblMetazoa" id="AMAM012312-PA"/>
    </source>
</evidence>
<organism evidence="1 2">
    <name type="scientific">Anopheles maculatus</name>
    <dbReference type="NCBI Taxonomy" id="74869"/>
    <lineage>
        <taxon>Eukaryota</taxon>
        <taxon>Metazoa</taxon>
        <taxon>Ecdysozoa</taxon>
        <taxon>Arthropoda</taxon>
        <taxon>Hexapoda</taxon>
        <taxon>Insecta</taxon>
        <taxon>Pterygota</taxon>
        <taxon>Neoptera</taxon>
        <taxon>Endopterygota</taxon>
        <taxon>Diptera</taxon>
        <taxon>Nematocera</taxon>
        <taxon>Culicoidea</taxon>
        <taxon>Culicidae</taxon>
        <taxon>Anophelinae</taxon>
        <taxon>Anopheles</taxon>
        <taxon>Anopheles maculatus group</taxon>
    </lineage>
</organism>
<sequence>AILVRRKRNRKRIRTRSRSRIIIRNIRNNTITISSSSSSSISSISNIITVIRHPSSCNVHPGPMVSDLIFIHVYRPVWLICFPITFCPYSFRLPCCSMRRARCRANCALNLILIIVICESYTDIRISCKMIQMFMNSDDAWSSHC</sequence>
<dbReference type="EnsemblMetazoa" id="AMAM012312-RA">
    <property type="protein sequence ID" value="AMAM012312-PA"/>
    <property type="gene ID" value="AMAM012312"/>
</dbReference>
<reference evidence="1" key="2">
    <citation type="submission" date="2020-05" db="UniProtKB">
        <authorList>
            <consortium name="EnsemblMetazoa"/>
        </authorList>
    </citation>
    <scope>IDENTIFICATION</scope>
    <source>
        <strain evidence="1">maculatus3</strain>
    </source>
</reference>
<dbReference type="AlphaFoldDB" id="A0A182SS53"/>
<dbReference type="Proteomes" id="UP000075901">
    <property type="component" value="Unassembled WGS sequence"/>
</dbReference>
<reference evidence="2" key="1">
    <citation type="submission" date="2013-09" db="EMBL/GenBank/DDBJ databases">
        <title>The Genome Sequence of Anopheles maculatus species B.</title>
        <authorList>
            <consortium name="The Broad Institute Genomics Platform"/>
            <person name="Neafsey D.E."/>
            <person name="Besansky N."/>
            <person name="Howell P."/>
            <person name="Walton C."/>
            <person name="Young S.K."/>
            <person name="Zeng Q."/>
            <person name="Gargeya S."/>
            <person name="Fitzgerald M."/>
            <person name="Haas B."/>
            <person name="Abouelleil A."/>
            <person name="Allen A.W."/>
            <person name="Alvarado L."/>
            <person name="Arachchi H.M."/>
            <person name="Berlin A.M."/>
            <person name="Chapman S.B."/>
            <person name="Gainer-Dewar J."/>
            <person name="Goldberg J."/>
            <person name="Griggs A."/>
            <person name="Gujja S."/>
            <person name="Hansen M."/>
            <person name="Howarth C."/>
            <person name="Imamovic A."/>
            <person name="Ireland A."/>
            <person name="Larimer J."/>
            <person name="McCowan C."/>
            <person name="Murphy C."/>
            <person name="Pearson M."/>
            <person name="Poon T.W."/>
            <person name="Priest M."/>
            <person name="Roberts A."/>
            <person name="Saif S."/>
            <person name="Shea T."/>
            <person name="Sisk P."/>
            <person name="Sykes S."/>
            <person name="Wortman J."/>
            <person name="Nusbaum C."/>
            <person name="Birren B."/>
        </authorList>
    </citation>
    <scope>NUCLEOTIDE SEQUENCE [LARGE SCALE GENOMIC DNA]</scope>
    <source>
        <strain evidence="2">maculatus3</strain>
    </source>
</reference>
<accession>A0A182SS53</accession>
<dbReference type="VEuPathDB" id="VectorBase:AMAM012312"/>
<protein>
    <submittedName>
        <fullName evidence="1">Uncharacterized protein</fullName>
    </submittedName>
</protein>
<evidence type="ECO:0000313" key="2">
    <source>
        <dbReference type="Proteomes" id="UP000075901"/>
    </source>
</evidence>
<proteinExistence type="predicted"/>
<keyword evidence="2" id="KW-1185">Reference proteome</keyword>
<name>A0A182SS53_9DIPT</name>